<dbReference type="OrthoDB" id="9909584at2759"/>
<keyword evidence="3" id="KW-1185">Reference proteome</keyword>
<dbReference type="Proteomes" id="UP000007819">
    <property type="component" value="Chromosome A1"/>
</dbReference>
<evidence type="ECO:0000313" key="3">
    <source>
        <dbReference type="Proteomes" id="UP000007819"/>
    </source>
</evidence>
<dbReference type="PANTHER" id="PTHR21505">
    <property type="entry name" value="MADF DOMAIN-CONTAINING PROTEIN-RELATED"/>
    <property type="match status" value="1"/>
</dbReference>
<reference evidence="2" key="2">
    <citation type="submission" date="2022-06" db="UniProtKB">
        <authorList>
            <consortium name="EnsemblMetazoa"/>
        </authorList>
    </citation>
    <scope>IDENTIFICATION</scope>
</reference>
<evidence type="ECO:0000313" key="2">
    <source>
        <dbReference type="EnsemblMetazoa" id="XP_016659289.1"/>
    </source>
</evidence>
<organism evidence="2 3">
    <name type="scientific">Acyrthosiphon pisum</name>
    <name type="common">Pea aphid</name>
    <dbReference type="NCBI Taxonomy" id="7029"/>
    <lineage>
        <taxon>Eukaryota</taxon>
        <taxon>Metazoa</taxon>
        <taxon>Ecdysozoa</taxon>
        <taxon>Arthropoda</taxon>
        <taxon>Hexapoda</taxon>
        <taxon>Insecta</taxon>
        <taxon>Pterygota</taxon>
        <taxon>Neoptera</taxon>
        <taxon>Paraneoptera</taxon>
        <taxon>Hemiptera</taxon>
        <taxon>Sternorrhyncha</taxon>
        <taxon>Aphidomorpha</taxon>
        <taxon>Aphidoidea</taxon>
        <taxon>Aphididae</taxon>
        <taxon>Macrosiphini</taxon>
        <taxon>Acyrthosiphon</taxon>
    </lineage>
</organism>
<proteinExistence type="predicted"/>
<feature type="domain" description="MADF" evidence="1">
    <location>
        <begin position="21"/>
        <end position="115"/>
    </location>
</feature>
<evidence type="ECO:0000259" key="1">
    <source>
        <dbReference type="PROSITE" id="PS51029"/>
    </source>
</evidence>
<sequence>MPPKRLKTEVKVPWTNEQKSTFIDLWRSRPTLYINKSPGYINKTQRTILLNEIATEMSEKRPSTTIDDVKELINSMTTNFNASYRRYKESCKSGTGLVEIPKAVRDLDFLKDNIAIRPTVSNISIPDDINPELEESITNMEVIFVGENMGYEDSQENVDVEYTLAEHLEKKSILNQLSTKTESPQHLRKRKKTDEVDEAFYSALKDISGKKSEFTVFGEYVAVELEKIKSKRLLLQVKNKINNILTEALIDEIDA</sequence>
<dbReference type="InterPro" id="IPR006578">
    <property type="entry name" value="MADF-dom"/>
</dbReference>
<dbReference type="PROSITE" id="PS51029">
    <property type="entry name" value="MADF"/>
    <property type="match status" value="1"/>
</dbReference>
<dbReference type="PANTHER" id="PTHR21505:SF12">
    <property type="entry name" value="MADF DOMAIN-CONTAINING PROTEIN-RELATED"/>
    <property type="match status" value="1"/>
</dbReference>
<dbReference type="EnsemblMetazoa" id="XM_016803800.2">
    <property type="protein sequence ID" value="XP_016659289.1"/>
    <property type="gene ID" value="LOC107883572"/>
</dbReference>
<name>A0A8R2H7D6_ACYPI</name>
<accession>A0A8R2H7D6</accession>
<dbReference type="RefSeq" id="XP_016659289.1">
    <property type="nucleotide sequence ID" value="XM_016803800.2"/>
</dbReference>
<dbReference type="KEGG" id="api:107883572"/>
<reference evidence="3" key="1">
    <citation type="submission" date="2010-06" db="EMBL/GenBank/DDBJ databases">
        <authorList>
            <person name="Jiang H."/>
            <person name="Abraham K."/>
            <person name="Ali S."/>
            <person name="Alsbrooks S.L."/>
            <person name="Anim B.N."/>
            <person name="Anosike U.S."/>
            <person name="Attaway T."/>
            <person name="Bandaranaike D.P."/>
            <person name="Battles P.K."/>
            <person name="Bell S.N."/>
            <person name="Bell A.V."/>
            <person name="Beltran B."/>
            <person name="Bickham C."/>
            <person name="Bustamante Y."/>
            <person name="Caleb T."/>
            <person name="Canada A."/>
            <person name="Cardenas V."/>
            <person name="Carter K."/>
            <person name="Chacko J."/>
            <person name="Chandrabose M.N."/>
            <person name="Chavez D."/>
            <person name="Chavez A."/>
            <person name="Chen L."/>
            <person name="Chu H.-S."/>
            <person name="Claassen K.J."/>
            <person name="Cockrell R."/>
            <person name="Collins M."/>
            <person name="Cooper J.A."/>
            <person name="Cree A."/>
            <person name="Curry S.M."/>
            <person name="Da Y."/>
            <person name="Dao M.D."/>
            <person name="Das B."/>
            <person name="Davila M.-L."/>
            <person name="Davy-Carroll L."/>
            <person name="Denson S."/>
            <person name="Dinh H."/>
            <person name="Ebong V.E."/>
            <person name="Edwards J.R."/>
            <person name="Egan A."/>
            <person name="El-Daye J."/>
            <person name="Escobedo L."/>
            <person name="Fernandez S."/>
            <person name="Fernando P.R."/>
            <person name="Flagg N."/>
            <person name="Forbes L.D."/>
            <person name="Fowler R.G."/>
            <person name="Fu Q."/>
            <person name="Gabisi R.A."/>
            <person name="Ganer J."/>
            <person name="Garbino Pronczuk A."/>
            <person name="Garcia R.M."/>
            <person name="Garner T."/>
            <person name="Garrett T.E."/>
            <person name="Gonzalez D.A."/>
            <person name="Hamid H."/>
            <person name="Hawkins E.S."/>
            <person name="Hirani K."/>
            <person name="Hogues M.E."/>
            <person name="Hollins B."/>
            <person name="Hsiao C.-H."/>
            <person name="Jabil R."/>
            <person name="James M.L."/>
            <person name="Jhangiani S.N."/>
            <person name="Johnson B."/>
            <person name="Johnson Q."/>
            <person name="Joshi V."/>
            <person name="Kalu J.B."/>
            <person name="Kam C."/>
            <person name="Kashfia A."/>
            <person name="Keebler J."/>
            <person name="Kisamo H."/>
            <person name="Kovar C.L."/>
            <person name="Lago L.A."/>
            <person name="Lai C.-Y."/>
            <person name="Laidlaw J."/>
            <person name="Lara F."/>
            <person name="Le T.-K."/>
            <person name="Lee S.L."/>
            <person name="Legall F.H."/>
            <person name="Lemon S.J."/>
            <person name="Lewis L.R."/>
            <person name="Li B."/>
            <person name="Liu Y."/>
            <person name="Liu Y.-S."/>
            <person name="Lopez J."/>
            <person name="Lozado R.J."/>
            <person name="Lu J."/>
            <person name="Madu R.C."/>
            <person name="Maheshwari M."/>
            <person name="Maheshwari R."/>
            <person name="Malloy K."/>
            <person name="Martinez E."/>
            <person name="Mathew T."/>
            <person name="Mercado I.C."/>
            <person name="Mercado C."/>
            <person name="Meyer B."/>
            <person name="Montgomery K."/>
            <person name="Morgan M.B."/>
            <person name="Munidasa M."/>
            <person name="Nazareth L.V."/>
            <person name="Nelson J."/>
            <person name="Ng B.M."/>
            <person name="Nguyen N.B."/>
            <person name="Nguyen P.Q."/>
            <person name="Nguyen T."/>
            <person name="Obregon M."/>
            <person name="Okwuonu G.O."/>
            <person name="Onwere C.G."/>
            <person name="Orozco G."/>
            <person name="Parra A."/>
            <person name="Patel S."/>
            <person name="Patil S."/>
            <person name="Perez A."/>
            <person name="Perez Y."/>
            <person name="Pham C."/>
            <person name="Primus E.L."/>
            <person name="Pu L.-L."/>
            <person name="Puazo M."/>
            <person name="Qin X."/>
            <person name="Quiroz J.B."/>
            <person name="Reese J."/>
            <person name="Richards S."/>
            <person name="Rives C.M."/>
            <person name="Robberts R."/>
            <person name="Ruiz S.J."/>
            <person name="Ruiz M.J."/>
            <person name="Santibanez J."/>
            <person name="Schneider B.W."/>
            <person name="Sisson I."/>
            <person name="Smith M."/>
            <person name="Sodergren E."/>
            <person name="Song X.-Z."/>
            <person name="Song B.B."/>
            <person name="Summersgill H."/>
            <person name="Thelus R."/>
            <person name="Thornton R.D."/>
            <person name="Trejos Z.Y."/>
            <person name="Usmani K."/>
            <person name="Vattathil S."/>
            <person name="Villasana D."/>
            <person name="Walker D.L."/>
            <person name="Wang S."/>
            <person name="Wang K."/>
            <person name="White C.S."/>
            <person name="Williams A.C."/>
            <person name="Williamson J."/>
            <person name="Wilson K."/>
            <person name="Woghiren I.O."/>
            <person name="Woodworth J.R."/>
            <person name="Worley K.C."/>
            <person name="Wright R.A."/>
            <person name="Wu W."/>
            <person name="Young L."/>
            <person name="Zhang L."/>
            <person name="Zhang J."/>
            <person name="Zhu Y."/>
            <person name="Muzny D.M."/>
            <person name="Weinstock G."/>
            <person name="Gibbs R.A."/>
        </authorList>
    </citation>
    <scope>NUCLEOTIDE SEQUENCE [LARGE SCALE GENOMIC DNA]</scope>
    <source>
        <strain evidence="3">LSR1</strain>
    </source>
</reference>
<protein>
    <recommendedName>
        <fullName evidence="1">MADF domain-containing protein</fullName>
    </recommendedName>
</protein>
<dbReference type="Pfam" id="PF10545">
    <property type="entry name" value="MADF_DNA_bdg"/>
    <property type="match status" value="1"/>
</dbReference>
<dbReference type="AlphaFoldDB" id="A0A8R2H7D6"/>
<dbReference type="GeneID" id="107883572"/>